<proteinExistence type="predicted"/>
<evidence type="ECO:0008006" key="4">
    <source>
        <dbReference type="Google" id="ProtNLM"/>
    </source>
</evidence>
<dbReference type="SUPFAM" id="SSF55144">
    <property type="entry name" value="LigT-like"/>
    <property type="match status" value="1"/>
</dbReference>
<dbReference type="AlphaFoldDB" id="A0A1V2DT37"/>
<dbReference type="RefSeq" id="WP_076724322.1">
    <property type="nucleotide sequence ID" value="NZ_MSCW01000006.1"/>
</dbReference>
<name>A0A1V2DT37_9GAMM</name>
<protein>
    <recommendedName>
        <fullName evidence="4">2'-5' RNA ligase</fullName>
    </recommendedName>
</protein>
<evidence type="ECO:0000313" key="2">
    <source>
        <dbReference type="EMBL" id="ONF43802.1"/>
    </source>
</evidence>
<feature type="compositionally biased region" description="Basic and acidic residues" evidence="1">
    <location>
        <begin position="179"/>
        <end position="197"/>
    </location>
</feature>
<dbReference type="STRING" id="135739.BTO32_09120"/>
<dbReference type="Pfam" id="PF13563">
    <property type="entry name" value="2_5_RNA_ligase2"/>
    <property type="match status" value="1"/>
</dbReference>
<evidence type="ECO:0000256" key="1">
    <source>
        <dbReference type="SAM" id="MobiDB-lite"/>
    </source>
</evidence>
<reference evidence="2 3" key="1">
    <citation type="submission" date="2016-12" db="EMBL/GenBank/DDBJ databases">
        <title>Marinobacter lutaoensis whole genome sequencing.</title>
        <authorList>
            <person name="Verma A."/>
            <person name="Krishnamurthi S."/>
        </authorList>
    </citation>
    <scope>NUCLEOTIDE SEQUENCE [LARGE SCALE GENOMIC DNA]</scope>
    <source>
        <strain evidence="2 3">T5054</strain>
    </source>
</reference>
<organism evidence="2 3">
    <name type="scientific">Marinobacter lutaoensis</name>
    <dbReference type="NCBI Taxonomy" id="135739"/>
    <lineage>
        <taxon>Bacteria</taxon>
        <taxon>Pseudomonadati</taxon>
        <taxon>Pseudomonadota</taxon>
        <taxon>Gammaproteobacteria</taxon>
        <taxon>Pseudomonadales</taxon>
        <taxon>Marinobacteraceae</taxon>
        <taxon>Marinobacter</taxon>
    </lineage>
</organism>
<keyword evidence="3" id="KW-1185">Reference proteome</keyword>
<feature type="region of interest" description="Disordered" evidence="1">
    <location>
        <begin position="178"/>
        <end position="197"/>
    </location>
</feature>
<dbReference type="PANTHER" id="PTHR40037:SF1">
    <property type="entry name" value="PHOSPHOESTERASE SAOUHSC_00951-RELATED"/>
    <property type="match status" value="1"/>
</dbReference>
<dbReference type="Proteomes" id="UP000189339">
    <property type="component" value="Unassembled WGS sequence"/>
</dbReference>
<dbReference type="EMBL" id="MSCW01000006">
    <property type="protein sequence ID" value="ONF43802.1"/>
    <property type="molecule type" value="Genomic_DNA"/>
</dbReference>
<accession>A0A1V2DT37</accession>
<dbReference type="InterPro" id="IPR050580">
    <property type="entry name" value="2H_phosphoesterase_YjcG-like"/>
</dbReference>
<dbReference type="Gene3D" id="3.90.1140.10">
    <property type="entry name" value="Cyclic phosphodiesterase"/>
    <property type="match status" value="1"/>
</dbReference>
<comment type="caution">
    <text evidence="2">The sequence shown here is derived from an EMBL/GenBank/DDBJ whole genome shotgun (WGS) entry which is preliminary data.</text>
</comment>
<dbReference type="PANTHER" id="PTHR40037">
    <property type="entry name" value="PHOSPHOESTERASE YJCG-RELATED"/>
    <property type="match status" value="1"/>
</dbReference>
<evidence type="ECO:0000313" key="3">
    <source>
        <dbReference type="Proteomes" id="UP000189339"/>
    </source>
</evidence>
<dbReference type="InterPro" id="IPR009097">
    <property type="entry name" value="Cyclic_Pdiesterase"/>
</dbReference>
<sequence length="197" mass="22154">MLYTLAYPVLSDHDGHWIEAFRHEYDPQFAVVNAHFTMAFGCTDVREDVYMSHVEAASNLARPIRFTCRYAMLGTDHQTDSAYVFLVPDEGYSDLSRLHDHLYRGVLAEHLRLDVPFIPHITMGACSDHWLAKRLCDDLNDHGLEVGGLVDTLTVAAVDGGKVRELGAFGLAVGLPMRMNHDRTDPKPEQRGRHTPP</sequence>
<gene>
    <name evidence="2" type="ORF">BTO32_09120</name>
</gene>